<accession>A0A6J4ULU4</accession>
<evidence type="ECO:0000313" key="3">
    <source>
        <dbReference type="EMBL" id="CAA9552851.1"/>
    </source>
</evidence>
<dbReference type="EMBL" id="CADCWM010000310">
    <property type="protein sequence ID" value="CAA9552851.1"/>
    <property type="molecule type" value="Genomic_DNA"/>
</dbReference>
<evidence type="ECO:0000256" key="1">
    <source>
        <dbReference type="ARBA" id="ARBA00005250"/>
    </source>
</evidence>
<dbReference type="SMART" id="SM00849">
    <property type="entry name" value="Lactamase_B"/>
    <property type="match status" value="1"/>
</dbReference>
<dbReference type="CDD" id="cd16282">
    <property type="entry name" value="metallo-hydrolase-like_MBL-fold"/>
    <property type="match status" value="1"/>
</dbReference>
<gene>
    <name evidence="3" type="ORF">AVDCRST_MAG88-897</name>
</gene>
<dbReference type="InterPro" id="IPR036866">
    <property type="entry name" value="RibonucZ/Hydroxyglut_hydro"/>
</dbReference>
<dbReference type="Pfam" id="PF00753">
    <property type="entry name" value="Lactamase_B"/>
    <property type="match status" value="1"/>
</dbReference>
<sequence>MADTLVPLAPGVWLVPLDPEFATVKPVVGVITAASGTILVDAGNSPGHAREIMGALGAIGAPPLRAVIYTHHHWDHTFGAAALGVPAIGHERCREAMLQMATAPWGPAYLREEVDRNPLLATSYGAIEHALGGDWGNFRILPPAVTFPDRLRLHLDDLTVELEHVGGEHAGDSIVVRVHEAGVIFLGDCFYPPPLHRRAPGATSDWAMLEGLMDDRFDLYVQGHGPPARRSALRAVLANVRAR</sequence>
<dbReference type="GO" id="GO:0016787">
    <property type="term" value="F:hydrolase activity"/>
    <property type="evidence" value="ECO:0007669"/>
    <property type="project" value="UniProtKB-KW"/>
</dbReference>
<dbReference type="InterPro" id="IPR050855">
    <property type="entry name" value="NDM-1-like"/>
</dbReference>
<reference evidence="3" key="1">
    <citation type="submission" date="2020-02" db="EMBL/GenBank/DDBJ databases">
        <authorList>
            <person name="Meier V. D."/>
        </authorList>
    </citation>
    <scope>NUCLEOTIDE SEQUENCE</scope>
    <source>
        <strain evidence="3">AVDCRST_MAG88</strain>
    </source>
</reference>
<dbReference type="PANTHER" id="PTHR42951">
    <property type="entry name" value="METALLO-BETA-LACTAMASE DOMAIN-CONTAINING"/>
    <property type="match status" value="1"/>
</dbReference>
<dbReference type="AlphaFoldDB" id="A0A6J4ULU4"/>
<evidence type="ECO:0000259" key="2">
    <source>
        <dbReference type="SMART" id="SM00849"/>
    </source>
</evidence>
<dbReference type="InterPro" id="IPR001279">
    <property type="entry name" value="Metallo-B-lactamas"/>
</dbReference>
<dbReference type="PANTHER" id="PTHR42951:SF4">
    <property type="entry name" value="ACYL-COENZYME A THIOESTERASE MBLAC2"/>
    <property type="match status" value="1"/>
</dbReference>
<protein>
    <submittedName>
        <fullName evidence="3">MBL-fold metallo-hydrolase superfamily</fullName>
    </submittedName>
</protein>
<proteinExistence type="inferred from homology"/>
<organism evidence="3">
    <name type="scientific">uncultured Thermomicrobiales bacterium</name>
    <dbReference type="NCBI Taxonomy" id="1645740"/>
    <lineage>
        <taxon>Bacteria</taxon>
        <taxon>Pseudomonadati</taxon>
        <taxon>Thermomicrobiota</taxon>
        <taxon>Thermomicrobia</taxon>
        <taxon>Thermomicrobiales</taxon>
        <taxon>environmental samples</taxon>
    </lineage>
</organism>
<comment type="similarity">
    <text evidence="1">Belongs to the metallo-beta-lactamase superfamily. Class-B beta-lactamase family.</text>
</comment>
<dbReference type="GO" id="GO:0017001">
    <property type="term" value="P:antibiotic catabolic process"/>
    <property type="evidence" value="ECO:0007669"/>
    <property type="project" value="UniProtKB-ARBA"/>
</dbReference>
<feature type="domain" description="Metallo-beta-lactamase" evidence="2">
    <location>
        <begin position="24"/>
        <end position="224"/>
    </location>
</feature>
<keyword evidence="3" id="KW-0378">Hydrolase</keyword>
<dbReference type="Gene3D" id="3.60.15.10">
    <property type="entry name" value="Ribonuclease Z/Hydroxyacylglutathione hydrolase-like"/>
    <property type="match status" value="1"/>
</dbReference>
<name>A0A6J4ULU4_9BACT</name>
<dbReference type="SUPFAM" id="SSF56281">
    <property type="entry name" value="Metallo-hydrolase/oxidoreductase"/>
    <property type="match status" value="1"/>
</dbReference>